<dbReference type="AlphaFoldDB" id="A0A386WRX0"/>
<sequence length="307" mass="33741">MARIRSIKPEFWKSEAIACHDFFTRLVFIGLWSYVDDNGVGIDNYRLIAAELFPLEEDFARVSRELRESLARLSDAGRILRYTVEGKSYLAVVNWSEHQRIDKPNKARYPGPDDSRATPTPPDKPPTRENTEPSRNPRETLAQPSRDPRATPSTGAVEQGNRGAGEQGIVPPTAVAARPPTAGRTAPPAPRPLALVEPTPPDTPPATTQTLVAEWIDGCRKRPPRDVIGQVSRHIKTMLAENTDPADVRRGLAAWARKGLHPSTLPSVVNEVMNSGNAHPDRKPSTADQRFGEAMALAARFAKEEAS</sequence>
<name>A0A386WRX0_9ACTN</name>
<reference evidence="2 3" key="1">
    <citation type="submission" date="2017-10" db="EMBL/GenBank/DDBJ databases">
        <title>Integration of genomic and chemical information greatly accelerates assignment of the full stereostructure of myelolactone, a potent inhibitor of myeloma from a marine-derived Micromonospora.</title>
        <authorList>
            <person name="Kim M.C."/>
            <person name="Machado H."/>
            <person name="Jensen P.R."/>
            <person name="Fenical W."/>
        </authorList>
    </citation>
    <scope>NUCLEOTIDE SEQUENCE [LARGE SCALE GENOMIC DNA]</scope>
    <source>
        <strain evidence="2 3">CNY-010</strain>
    </source>
</reference>
<evidence type="ECO:0000313" key="2">
    <source>
        <dbReference type="EMBL" id="AYF29294.1"/>
    </source>
</evidence>
<protein>
    <submittedName>
        <fullName evidence="2">Uncharacterized protein</fullName>
    </submittedName>
</protein>
<dbReference type="KEGG" id="mtua:CSH63_17845"/>
<organism evidence="2 3">
    <name type="scientific">Micromonospora tulbaghiae</name>
    <dbReference type="NCBI Taxonomy" id="479978"/>
    <lineage>
        <taxon>Bacteria</taxon>
        <taxon>Bacillati</taxon>
        <taxon>Actinomycetota</taxon>
        <taxon>Actinomycetes</taxon>
        <taxon>Micromonosporales</taxon>
        <taxon>Micromonosporaceae</taxon>
        <taxon>Micromonospora</taxon>
    </lineage>
</organism>
<feature type="compositionally biased region" description="Basic and acidic residues" evidence="1">
    <location>
        <begin position="125"/>
        <end position="138"/>
    </location>
</feature>
<proteinExistence type="predicted"/>
<feature type="region of interest" description="Disordered" evidence="1">
    <location>
        <begin position="102"/>
        <end position="206"/>
    </location>
</feature>
<dbReference type="RefSeq" id="WP_120571261.1">
    <property type="nucleotide sequence ID" value="NZ_CP024087.1"/>
</dbReference>
<evidence type="ECO:0000313" key="3">
    <source>
        <dbReference type="Proteomes" id="UP000267804"/>
    </source>
</evidence>
<dbReference type="EMBL" id="CP024087">
    <property type="protein sequence ID" value="AYF29294.1"/>
    <property type="molecule type" value="Genomic_DNA"/>
</dbReference>
<gene>
    <name evidence="2" type="ORF">CSH63_17845</name>
</gene>
<feature type="compositionally biased region" description="Low complexity" evidence="1">
    <location>
        <begin position="170"/>
        <end position="196"/>
    </location>
</feature>
<dbReference type="Proteomes" id="UP000267804">
    <property type="component" value="Chromosome"/>
</dbReference>
<evidence type="ECO:0000256" key="1">
    <source>
        <dbReference type="SAM" id="MobiDB-lite"/>
    </source>
</evidence>
<feature type="compositionally biased region" description="Basic and acidic residues" evidence="1">
    <location>
        <begin position="102"/>
        <end position="116"/>
    </location>
</feature>
<accession>A0A386WRX0</accession>